<gene>
    <name evidence="12" type="ORF">GCM10023332_18090</name>
</gene>
<evidence type="ECO:0000256" key="2">
    <source>
        <dbReference type="ARBA" id="ARBA00006555"/>
    </source>
</evidence>
<dbReference type="InterPro" id="IPR003538">
    <property type="entry name" value="TonB"/>
</dbReference>
<feature type="domain" description="TonB C-terminal" evidence="11">
    <location>
        <begin position="84"/>
        <end position="176"/>
    </location>
</feature>
<dbReference type="Pfam" id="PF03544">
    <property type="entry name" value="TonB_C"/>
    <property type="match status" value="1"/>
</dbReference>
<evidence type="ECO:0000256" key="10">
    <source>
        <dbReference type="RuleBase" id="RU362123"/>
    </source>
</evidence>
<evidence type="ECO:0000313" key="13">
    <source>
        <dbReference type="Proteomes" id="UP001501323"/>
    </source>
</evidence>
<dbReference type="InterPro" id="IPR037682">
    <property type="entry name" value="TonB_C"/>
</dbReference>
<dbReference type="EMBL" id="BAABJY010000002">
    <property type="protein sequence ID" value="GAA4866283.1"/>
    <property type="molecule type" value="Genomic_DNA"/>
</dbReference>
<comment type="function">
    <text evidence="10">Interacts with outer membrane receptor proteins that carry out high-affinity binding and energy dependent uptake into the periplasmic space of specific substrates. It could act to transduce energy from the cytoplasmic membrane to specific energy-requiring processes in the outer membrane, resulting in the release into the periplasm of ligands bound by these outer membrane proteins.</text>
</comment>
<dbReference type="InterPro" id="IPR006260">
    <property type="entry name" value="TonB/TolA_C"/>
</dbReference>
<organism evidence="12 13">
    <name type="scientific">Luteimonas vadosa</name>
    <dbReference type="NCBI Taxonomy" id="1165507"/>
    <lineage>
        <taxon>Bacteria</taxon>
        <taxon>Pseudomonadati</taxon>
        <taxon>Pseudomonadota</taxon>
        <taxon>Gammaproteobacteria</taxon>
        <taxon>Lysobacterales</taxon>
        <taxon>Lysobacteraceae</taxon>
        <taxon>Luteimonas</taxon>
    </lineage>
</organism>
<proteinExistence type="inferred from homology"/>
<comment type="caution">
    <text evidence="12">The sequence shown here is derived from an EMBL/GenBank/DDBJ whole genome shotgun (WGS) entry which is preliminary data.</text>
</comment>
<keyword evidence="10" id="KW-0735">Signal-anchor</keyword>
<feature type="transmembrane region" description="Helical" evidence="10">
    <location>
        <begin position="21"/>
        <end position="41"/>
    </location>
</feature>
<evidence type="ECO:0000256" key="1">
    <source>
        <dbReference type="ARBA" id="ARBA00004383"/>
    </source>
</evidence>
<dbReference type="NCBIfam" id="TIGR01352">
    <property type="entry name" value="tonB_Cterm"/>
    <property type="match status" value="1"/>
</dbReference>
<dbReference type="Proteomes" id="UP001501323">
    <property type="component" value="Unassembled WGS sequence"/>
</dbReference>
<dbReference type="Gene3D" id="3.30.1150.10">
    <property type="match status" value="1"/>
</dbReference>
<evidence type="ECO:0000313" key="12">
    <source>
        <dbReference type="EMBL" id="GAA4866283.1"/>
    </source>
</evidence>
<evidence type="ECO:0000256" key="9">
    <source>
        <dbReference type="ARBA" id="ARBA00023136"/>
    </source>
</evidence>
<evidence type="ECO:0000256" key="5">
    <source>
        <dbReference type="ARBA" id="ARBA00022519"/>
    </source>
</evidence>
<protein>
    <recommendedName>
        <fullName evidence="10">Protein TonB</fullName>
    </recommendedName>
</protein>
<dbReference type="PROSITE" id="PS52015">
    <property type="entry name" value="TONB_CTD"/>
    <property type="match status" value="1"/>
</dbReference>
<dbReference type="PANTHER" id="PTHR33446">
    <property type="entry name" value="PROTEIN TONB-RELATED"/>
    <property type="match status" value="1"/>
</dbReference>
<dbReference type="InterPro" id="IPR051045">
    <property type="entry name" value="TonB-dependent_transducer"/>
</dbReference>
<dbReference type="RefSeq" id="WP_345295169.1">
    <property type="nucleotide sequence ID" value="NZ_BAABJY010000002.1"/>
</dbReference>
<evidence type="ECO:0000256" key="4">
    <source>
        <dbReference type="ARBA" id="ARBA00022475"/>
    </source>
</evidence>
<keyword evidence="5 10" id="KW-0997">Cell inner membrane</keyword>
<keyword evidence="3 10" id="KW-0813">Transport</keyword>
<sequence>MTDPTHREDARGHGNEPKQGFNPLLLILVLIALLAFGWYWFNQRGSVEPASAPDDIPAVDIGSARETAAETERATAKASRPAVPADRDAYAVARLQPSYPPTAFRAGEEGTVIVRVDVDAQGNVTAVDVARRSDSRELDREAVNAVREWTFEPAIRGGKPVASTVQVPIEFKLDAQ</sequence>
<comment type="subcellular location">
    <subcellularLocation>
        <location evidence="1 10">Cell inner membrane</location>
        <topology evidence="1 10">Single-pass membrane protein</topology>
        <orientation evidence="1 10">Periplasmic side</orientation>
    </subcellularLocation>
</comment>
<dbReference type="SUPFAM" id="SSF74653">
    <property type="entry name" value="TolA/TonB C-terminal domain"/>
    <property type="match status" value="1"/>
</dbReference>
<keyword evidence="4 10" id="KW-1003">Cell membrane</keyword>
<evidence type="ECO:0000256" key="3">
    <source>
        <dbReference type="ARBA" id="ARBA00022448"/>
    </source>
</evidence>
<dbReference type="PRINTS" id="PR01374">
    <property type="entry name" value="TONBPROTEIN"/>
</dbReference>
<evidence type="ECO:0000256" key="6">
    <source>
        <dbReference type="ARBA" id="ARBA00022692"/>
    </source>
</evidence>
<keyword evidence="8 10" id="KW-1133">Transmembrane helix</keyword>
<name>A0ABP9E116_9GAMM</name>
<keyword evidence="6 10" id="KW-0812">Transmembrane</keyword>
<keyword evidence="9 10" id="KW-0472">Membrane</keyword>
<evidence type="ECO:0000256" key="7">
    <source>
        <dbReference type="ARBA" id="ARBA00022927"/>
    </source>
</evidence>
<comment type="similarity">
    <text evidence="2 10">Belongs to the TonB family.</text>
</comment>
<evidence type="ECO:0000256" key="8">
    <source>
        <dbReference type="ARBA" id="ARBA00022989"/>
    </source>
</evidence>
<accession>A0ABP9E116</accession>
<evidence type="ECO:0000259" key="11">
    <source>
        <dbReference type="PROSITE" id="PS52015"/>
    </source>
</evidence>
<reference evidence="13" key="1">
    <citation type="journal article" date="2019" name="Int. J. Syst. Evol. Microbiol.">
        <title>The Global Catalogue of Microorganisms (GCM) 10K type strain sequencing project: providing services to taxonomists for standard genome sequencing and annotation.</title>
        <authorList>
            <consortium name="The Broad Institute Genomics Platform"/>
            <consortium name="The Broad Institute Genome Sequencing Center for Infectious Disease"/>
            <person name="Wu L."/>
            <person name="Ma J."/>
        </authorList>
    </citation>
    <scope>NUCLEOTIDE SEQUENCE [LARGE SCALE GENOMIC DNA]</scope>
    <source>
        <strain evidence="13">JCM 18392</strain>
    </source>
</reference>
<dbReference type="PANTHER" id="PTHR33446:SF2">
    <property type="entry name" value="PROTEIN TONB"/>
    <property type="match status" value="1"/>
</dbReference>
<keyword evidence="13" id="KW-1185">Reference proteome</keyword>
<keyword evidence="7 10" id="KW-0653">Protein transport</keyword>